<keyword evidence="8" id="KW-1185">Reference proteome</keyword>
<organism evidence="7 8">
    <name type="scientific">Paenibacillus abyssi</name>
    <dbReference type="NCBI Taxonomy" id="1340531"/>
    <lineage>
        <taxon>Bacteria</taxon>
        <taxon>Bacillati</taxon>
        <taxon>Bacillota</taxon>
        <taxon>Bacilli</taxon>
        <taxon>Bacillales</taxon>
        <taxon>Paenibacillaceae</taxon>
        <taxon>Paenibacillus</taxon>
    </lineage>
</organism>
<dbReference type="Proteomes" id="UP000644756">
    <property type="component" value="Unassembled WGS sequence"/>
</dbReference>
<dbReference type="InterPro" id="IPR027785">
    <property type="entry name" value="UvrD-like_helicase_C"/>
</dbReference>
<accession>A0A917CEQ0</accession>
<dbReference type="AlphaFoldDB" id="A0A917CEQ0"/>
<comment type="caution">
    <text evidence="7">The sequence shown here is derived from an EMBL/GenBank/DDBJ whole genome shotgun (WGS) entry which is preliminary data.</text>
</comment>
<sequence>MSMKEAEWQQEQSRVDEVIQKVALQMDELEKRTGNVRSDVVEIRKHFWDEVTINFSHAEDLTETYFSMKQQADVMSERERSHRHASATLGKYRRLVQSPYFGRIDFVEENTEKKESIYLGIASFMDEENDTFLIYDWRAPVSSLYYDYGPGAAQYDTPGGIIKGEMLLKRQFVIRDGQIKLLFDTGITIGDELLQQALSRSADSQMRSIVATIQKEQNQIIRNERSRMLIVQGAAGSGKTSAALQRVAYLLYKNRETLRADQMVLFSPNPLFNSYVSTVLPELGEENMEQTTFQEYLENRLGKEFELEDPFEQMEYILSTDPHTEGYAARMESIRYKSSAAYLETLRKYTERLETEGMLFKPLAFRGKEIVSAEAMKVRFYAMDAQVKLANRVVLLRDWLLTELSAFAKKEWNEAWVEEEMELLSQEDYQRAYQKVRKQGRNKEMSFDDFNMEKELLARVIVRERLKPVRSRIKSLRFVDVTKLYRQLFDNPHLLTELVGGSDLVPAYWSEISRQTTERMDKKELSYEDSTPYLYLKEQVQGFQMNTNVRHVFVDEAQDYSPFQLEFLKRLFPRGRMTALGDLNQAIFAHTSVFGEEEPLVQLFGSEQTELIRLTRSYRSTREIVEFTRGMVPGGESIIPFNRGGEKPQVISVMNEDELHEQVAMHIEELQADGYESIAVICKTAAESRAAYEALASRTPVNLVKKETAAFSKGTQIIPAYLAKGVEFDAVILYNGSQHQYGRENERKLFYTACTRAMHSLRVFSIGEPSFFVTTQPQETYVPIALVPEADPAAPR</sequence>
<dbReference type="SUPFAM" id="SSF52540">
    <property type="entry name" value="P-loop containing nucleoside triphosphate hydrolases"/>
    <property type="match status" value="1"/>
</dbReference>
<name>A0A917CEQ0_9BACL</name>
<dbReference type="PANTHER" id="PTHR11070:SF17">
    <property type="entry name" value="DNA HELICASE IV"/>
    <property type="match status" value="1"/>
</dbReference>
<evidence type="ECO:0000256" key="4">
    <source>
        <dbReference type="ARBA" id="ARBA00022840"/>
    </source>
</evidence>
<feature type="domain" description="UvrD-like helicase ATP-binding" evidence="6">
    <location>
        <begin position="212"/>
        <end position="621"/>
    </location>
</feature>
<dbReference type="EMBL" id="BMGR01000001">
    <property type="protein sequence ID" value="GGF86759.1"/>
    <property type="molecule type" value="Genomic_DNA"/>
</dbReference>
<dbReference type="GO" id="GO:0000725">
    <property type="term" value="P:recombinational repair"/>
    <property type="evidence" value="ECO:0007669"/>
    <property type="project" value="TreeGrafter"/>
</dbReference>
<keyword evidence="2 5" id="KW-0378">Hydrolase</keyword>
<dbReference type="InterPro" id="IPR000212">
    <property type="entry name" value="DNA_helicase_UvrD/REP"/>
</dbReference>
<dbReference type="InterPro" id="IPR048228">
    <property type="entry name" value="HelD_bacillota"/>
</dbReference>
<keyword evidence="1 5" id="KW-0547">Nucleotide-binding</keyword>
<evidence type="ECO:0000256" key="2">
    <source>
        <dbReference type="ARBA" id="ARBA00022801"/>
    </source>
</evidence>
<keyword evidence="4 5" id="KW-0067">ATP-binding</keyword>
<dbReference type="GO" id="GO:0005524">
    <property type="term" value="F:ATP binding"/>
    <property type="evidence" value="ECO:0007669"/>
    <property type="project" value="UniProtKB-UniRule"/>
</dbReference>
<keyword evidence="3 5" id="KW-0347">Helicase</keyword>
<dbReference type="NCBIfam" id="NF041464">
    <property type="entry name" value="HelD_BACSU"/>
    <property type="match status" value="1"/>
</dbReference>
<dbReference type="GO" id="GO:0043138">
    <property type="term" value="F:3'-5' DNA helicase activity"/>
    <property type="evidence" value="ECO:0007669"/>
    <property type="project" value="TreeGrafter"/>
</dbReference>
<dbReference type="InterPro" id="IPR014016">
    <property type="entry name" value="UvrD-like_ATP-bd"/>
</dbReference>
<reference evidence="7" key="2">
    <citation type="submission" date="2020-09" db="EMBL/GenBank/DDBJ databases">
        <authorList>
            <person name="Sun Q."/>
            <person name="Zhou Y."/>
        </authorList>
    </citation>
    <scope>NUCLEOTIDE SEQUENCE</scope>
    <source>
        <strain evidence="7">CGMCC 1.12987</strain>
    </source>
</reference>
<dbReference type="GO" id="GO:0016787">
    <property type="term" value="F:hydrolase activity"/>
    <property type="evidence" value="ECO:0007669"/>
    <property type="project" value="UniProtKB-UniRule"/>
</dbReference>
<evidence type="ECO:0000256" key="5">
    <source>
        <dbReference type="PROSITE-ProRule" id="PRU00560"/>
    </source>
</evidence>
<dbReference type="GO" id="GO:0005829">
    <property type="term" value="C:cytosol"/>
    <property type="evidence" value="ECO:0007669"/>
    <property type="project" value="TreeGrafter"/>
</dbReference>
<feature type="binding site" evidence="5">
    <location>
        <begin position="233"/>
        <end position="240"/>
    </location>
    <ligand>
        <name>ATP</name>
        <dbReference type="ChEBI" id="CHEBI:30616"/>
    </ligand>
</feature>
<evidence type="ECO:0000256" key="3">
    <source>
        <dbReference type="ARBA" id="ARBA00022806"/>
    </source>
</evidence>
<dbReference type="Pfam" id="PF13538">
    <property type="entry name" value="UvrD_C_2"/>
    <property type="match status" value="1"/>
</dbReference>
<dbReference type="PROSITE" id="PS51198">
    <property type="entry name" value="UVRD_HELICASE_ATP_BIND"/>
    <property type="match status" value="1"/>
</dbReference>
<dbReference type="GO" id="GO:0003677">
    <property type="term" value="F:DNA binding"/>
    <property type="evidence" value="ECO:0007669"/>
    <property type="project" value="InterPro"/>
</dbReference>
<evidence type="ECO:0000313" key="7">
    <source>
        <dbReference type="EMBL" id="GGF86759.1"/>
    </source>
</evidence>
<dbReference type="InterPro" id="IPR027417">
    <property type="entry name" value="P-loop_NTPase"/>
</dbReference>
<dbReference type="Pfam" id="PF00580">
    <property type="entry name" value="UvrD-helicase"/>
    <property type="match status" value="1"/>
</dbReference>
<gene>
    <name evidence="7" type="primary">uvrD</name>
    <name evidence="7" type="ORF">GCM10010916_00090</name>
</gene>
<proteinExistence type="predicted"/>
<evidence type="ECO:0000259" key="6">
    <source>
        <dbReference type="PROSITE" id="PS51198"/>
    </source>
</evidence>
<protein>
    <submittedName>
        <fullName evidence="7">DNA helicase</fullName>
    </submittedName>
</protein>
<dbReference type="Gene3D" id="3.40.50.300">
    <property type="entry name" value="P-loop containing nucleotide triphosphate hydrolases"/>
    <property type="match status" value="3"/>
</dbReference>
<evidence type="ECO:0000256" key="1">
    <source>
        <dbReference type="ARBA" id="ARBA00022741"/>
    </source>
</evidence>
<dbReference type="PANTHER" id="PTHR11070">
    <property type="entry name" value="UVRD / RECB / PCRA DNA HELICASE FAMILY MEMBER"/>
    <property type="match status" value="1"/>
</dbReference>
<evidence type="ECO:0000313" key="8">
    <source>
        <dbReference type="Proteomes" id="UP000644756"/>
    </source>
</evidence>
<reference evidence="7" key="1">
    <citation type="journal article" date="2014" name="Int. J. Syst. Evol. Microbiol.">
        <title>Complete genome sequence of Corynebacterium casei LMG S-19264T (=DSM 44701T), isolated from a smear-ripened cheese.</title>
        <authorList>
            <consortium name="US DOE Joint Genome Institute (JGI-PGF)"/>
            <person name="Walter F."/>
            <person name="Albersmeier A."/>
            <person name="Kalinowski J."/>
            <person name="Ruckert C."/>
        </authorList>
    </citation>
    <scope>NUCLEOTIDE SEQUENCE</scope>
    <source>
        <strain evidence="7">CGMCC 1.12987</strain>
    </source>
</reference>